<feature type="region of interest" description="Disordered" evidence="1">
    <location>
        <begin position="487"/>
        <end position="507"/>
    </location>
</feature>
<accession>A0ABR3C1K0</accession>
<evidence type="ECO:0000256" key="1">
    <source>
        <dbReference type="SAM" id="MobiDB-lite"/>
    </source>
</evidence>
<dbReference type="EMBL" id="JAJVCZ030000011">
    <property type="protein sequence ID" value="KAL0254508.1"/>
    <property type="molecule type" value="Genomic_DNA"/>
</dbReference>
<name>A0ABR3C1K0_9PEZI</name>
<reference evidence="2 3" key="1">
    <citation type="submission" date="2024-02" db="EMBL/GenBank/DDBJ databases">
        <title>De novo assembly and annotation of 12 fungi associated with fruit tree decline syndrome in Ontario, Canada.</title>
        <authorList>
            <person name="Sulman M."/>
            <person name="Ellouze W."/>
            <person name="Ilyukhin E."/>
        </authorList>
    </citation>
    <scope>NUCLEOTIDE SEQUENCE [LARGE SCALE GENOMIC DNA]</scope>
    <source>
        <strain evidence="2 3">FDS-637</strain>
    </source>
</reference>
<feature type="region of interest" description="Disordered" evidence="1">
    <location>
        <begin position="1"/>
        <end position="69"/>
    </location>
</feature>
<dbReference type="RefSeq" id="XP_066628379.1">
    <property type="nucleotide sequence ID" value="XM_066781377.1"/>
</dbReference>
<comment type="caution">
    <text evidence="2">The sequence shown here is derived from an EMBL/GenBank/DDBJ whole genome shotgun (WGS) entry which is preliminary data.</text>
</comment>
<evidence type="ECO:0000313" key="2">
    <source>
        <dbReference type="EMBL" id="KAL0254508.1"/>
    </source>
</evidence>
<protein>
    <submittedName>
        <fullName evidence="2">Uncharacterized protein</fullName>
    </submittedName>
</protein>
<keyword evidence="3" id="KW-1185">Reference proteome</keyword>
<evidence type="ECO:0000313" key="3">
    <source>
        <dbReference type="Proteomes" id="UP001430584"/>
    </source>
</evidence>
<organism evidence="2 3">
    <name type="scientific">Diplodia seriata</name>
    <dbReference type="NCBI Taxonomy" id="420778"/>
    <lineage>
        <taxon>Eukaryota</taxon>
        <taxon>Fungi</taxon>
        <taxon>Dikarya</taxon>
        <taxon>Ascomycota</taxon>
        <taxon>Pezizomycotina</taxon>
        <taxon>Dothideomycetes</taxon>
        <taxon>Dothideomycetes incertae sedis</taxon>
        <taxon>Botryosphaeriales</taxon>
        <taxon>Botryosphaeriaceae</taxon>
        <taxon>Diplodia</taxon>
    </lineage>
</organism>
<dbReference type="GeneID" id="92014069"/>
<feature type="compositionally biased region" description="Polar residues" evidence="1">
    <location>
        <begin position="27"/>
        <end position="58"/>
    </location>
</feature>
<feature type="compositionally biased region" description="Basic and acidic residues" evidence="1">
    <location>
        <begin position="129"/>
        <end position="166"/>
    </location>
</feature>
<dbReference type="Proteomes" id="UP001430584">
    <property type="component" value="Unassembled WGS sequence"/>
</dbReference>
<feature type="region of interest" description="Disordered" evidence="1">
    <location>
        <begin position="92"/>
        <end position="185"/>
    </location>
</feature>
<sequence length="734" mass="79558">MSEIHGAEASDGMNSGKHCADNPSDAMESSNERCASACGDNNLTSDENNATPSGSMKSPNKRCARVSGDNSIWSRRYSAVLSDILHWFEEHGASAGGDNNLTSDKDGANPSSDMESSEKHTASAGDDDNTSHKDRADSNDITDSSKKRCADFSDTKKADPTSDKSSPDASAANEPDDDDNDPHGKITAEDLVRIKDEFFASLKARTPSAVATNSKDFKLLYNAQDPGAALAALRAATLAHADHFADLAALPAPADLTLLPSGNAGGPWTPRLANKSDLAAITLPLPTTTSTPAASPQYDDNVAALASDLFTFAFPDRSVEVADAWHAAERARLRALAAAVLRDEHAFRQRDRRNHNANDDFFAAQESAVAALRGPMLHAHEVCGRDGFALLHPPPIFVRGERWQQVRVCNGGGQGGAGVDGGTVEAGETAVQDQMAGLVLYFVDDMPREYLAKMREQGHSAYLVARGKAKERNDIGLEGLDGDEWDVVGRDEEDHDDDGGEELREGNGGAAYADAVDRIAQKVWLQEVCHPDILPTLNRKDLITAVRNLTKIGGIPKMLLGASRVKKIIHPILLDADAREKIDWSDGRTIREFNRWISDTLCTMGVEFDDRYSAVEARSLGEVMRMPLPEDVDVILPNGGGLSPVERLLISMIRKNPEGVANMFAGVGDDRQSFEEAVATTRFRAMTWTEIVEQFNELWHGEIVMNGARHHGLWQRSKRTVDDLIAMAETLGIN</sequence>
<gene>
    <name evidence="2" type="ORF">SLS55_009984</name>
</gene>
<proteinExistence type="predicted"/>